<name>A0A6J7WZ59_9CAUD</name>
<feature type="region of interest" description="Disordered" evidence="1">
    <location>
        <begin position="1"/>
        <end position="55"/>
    </location>
</feature>
<proteinExistence type="predicted"/>
<accession>A0A6J7WZ59</accession>
<gene>
    <name evidence="2" type="ORF">UFOVP242_226</name>
</gene>
<feature type="compositionally biased region" description="Polar residues" evidence="1">
    <location>
        <begin position="43"/>
        <end position="55"/>
    </location>
</feature>
<evidence type="ECO:0000313" key="2">
    <source>
        <dbReference type="EMBL" id="CAB5222012.1"/>
    </source>
</evidence>
<protein>
    <submittedName>
        <fullName evidence="2">Uncharacterized protein</fullName>
    </submittedName>
</protein>
<feature type="compositionally biased region" description="Basic and acidic residues" evidence="1">
    <location>
        <begin position="26"/>
        <end position="40"/>
    </location>
</feature>
<reference evidence="2" key="1">
    <citation type="submission" date="2020-05" db="EMBL/GenBank/DDBJ databases">
        <authorList>
            <person name="Chiriac C."/>
            <person name="Salcher M."/>
            <person name="Ghai R."/>
            <person name="Kavagutti S V."/>
        </authorList>
    </citation>
    <scope>NUCLEOTIDE SEQUENCE</scope>
</reference>
<sequence length="55" mass="6566">MSFRTAYSSLKSSKKPGKPQGYLRDPSPEEWKKTMNEYHKRQSNNLYPSNWSRWG</sequence>
<organism evidence="2">
    <name type="scientific">uncultured Caudovirales phage</name>
    <dbReference type="NCBI Taxonomy" id="2100421"/>
    <lineage>
        <taxon>Viruses</taxon>
        <taxon>Duplodnaviria</taxon>
        <taxon>Heunggongvirae</taxon>
        <taxon>Uroviricota</taxon>
        <taxon>Caudoviricetes</taxon>
        <taxon>Peduoviridae</taxon>
        <taxon>Maltschvirus</taxon>
        <taxon>Maltschvirus maltsch</taxon>
    </lineage>
</organism>
<dbReference type="EMBL" id="LR798294">
    <property type="protein sequence ID" value="CAB5222012.1"/>
    <property type="molecule type" value="Genomic_DNA"/>
</dbReference>
<evidence type="ECO:0000256" key="1">
    <source>
        <dbReference type="SAM" id="MobiDB-lite"/>
    </source>
</evidence>